<evidence type="ECO:0008006" key="4">
    <source>
        <dbReference type="Google" id="ProtNLM"/>
    </source>
</evidence>
<keyword evidence="1" id="KW-0732">Signal</keyword>
<feature type="signal peptide" evidence="1">
    <location>
        <begin position="1"/>
        <end position="17"/>
    </location>
</feature>
<dbReference type="AlphaFoldDB" id="A0AAE0IS86"/>
<reference evidence="2" key="2">
    <citation type="submission" date="2023-06" db="EMBL/GenBank/DDBJ databases">
        <authorList>
            <consortium name="Lawrence Berkeley National Laboratory"/>
            <person name="Haridas S."/>
            <person name="Hensen N."/>
            <person name="Bonometti L."/>
            <person name="Westerberg I."/>
            <person name="Brannstrom I.O."/>
            <person name="Guillou S."/>
            <person name="Cros-Aarteil S."/>
            <person name="Calhoun S."/>
            <person name="Kuo A."/>
            <person name="Mondo S."/>
            <person name="Pangilinan J."/>
            <person name="Riley R."/>
            <person name="Labutti K."/>
            <person name="Andreopoulos B."/>
            <person name="Lipzen A."/>
            <person name="Chen C."/>
            <person name="Yanf M."/>
            <person name="Daum C."/>
            <person name="Ng V."/>
            <person name="Clum A."/>
            <person name="Steindorff A."/>
            <person name="Ohm R."/>
            <person name="Martin F."/>
            <person name="Silar P."/>
            <person name="Natvig D."/>
            <person name="Lalanne C."/>
            <person name="Gautier V."/>
            <person name="Ament-Velasquez S.L."/>
            <person name="Kruys A."/>
            <person name="Hutchinson M.I."/>
            <person name="Powell A.J."/>
            <person name="Barry K."/>
            <person name="Miller A.N."/>
            <person name="Grigoriev I.V."/>
            <person name="Debuchy R."/>
            <person name="Gladieux P."/>
            <person name="Thoren M.H."/>
            <person name="Johannesson H."/>
        </authorList>
    </citation>
    <scope>NUCLEOTIDE SEQUENCE</scope>
    <source>
        <strain evidence="2">CBS 118394</strain>
    </source>
</reference>
<name>A0AAE0IS86_9PEZI</name>
<evidence type="ECO:0000256" key="1">
    <source>
        <dbReference type="SAM" id="SignalP"/>
    </source>
</evidence>
<evidence type="ECO:0000313" key="2">
    <source>
        <dbReference type="EMBL" id="KAK3330085.1"/>
    </source>
</evidence>
<proteinExistence type="predicted"/>
<dbReference type="Proteomes" id="UP001283341">
    <property type="component" value="Unassembled WGS sequence"/>
</dbReference>
<comment type="caution">
    <text evidence="2">The sequence shown here is derived from an EMBL/GenBank/DDBJ whole genome shotgun (WGS) entry which is preliminary data.</text>
</comment>
<reference evidence="2" key="1">
    <citation type="journal article" date="2023" name="Mol. Phylogenet. Evol.">
        <title>Genome-scale phylogeny and comparative genomics of the fungal order Sordariales.</title>
        <authorList>
            <person name="Hensen N."/>
            <person name="Bonometti L."/>
            <person name="Westerberg I."/>
            <person name="Brannstrom I.O."/>
            <person name="Guillou S."/>
            <person name="Cros-Aarteil S."/>
            <person name="Calhoun S."/>
            <person name="Haridas S."/>
            <person name="Kuo A."/>
            <person name="Mondo S."/>
            <person name="Pangilinan J."/>
            <person name="Riley R."/>
            <person name="LaButti K."/>
            <person name="Andreopoulos B."/>
            <person name="Lipzen A."/>
            <person name="Chen C."/>
            <person name="Yan M."/>
            <person name="Daum C."/>
            <person name="Ng V."/>
            <person name="Clum A."/>
            <person name="Steindorff A."/>
            <person name="Ohm R.A."/>
            <person name="Martin F."/>
            <person name="Silar P."/>
            <person name="Natvig D.O."/>
            <person name="Lalanne C."/>
            <person name="Gautier V."/>
            <person name="Ament-Velasquez S.L."/>
            <person name="Kruys A."/>
            <person name="Hutchinson M.I."/>
            <person name="Powell A.J."/>
            <person name="Barry K."/>
            <person name="Miller A.N."/>
            <person name="Grigoriev I.V."/>
            <person name="Debuchy R."/>
            <person name="Gladieux P."/>
            <person name="Hiltunen Thoren M."/>
            <person name="Johannesson H."/>
        </authorList>
    </citation>
    <scope>NUCLEOTIDE SEQUENCE</scope>
    <source>
        <strain evidence="2">CBS 118394</strain>
    </source>
</reference>
<feature type="chain" id="PRO_5041951536" description="Secreted protein" evidence="1">
    <location>
        <begin position="18"/>
        <end position="129"/>
    </location>
</feature>
<dbReference type="EMBL" id="JAUEDM010000001">
    <property type="protein sequence ID" value="KAK3330085.1"/>
    <property type="molecule type" value="Genomic_DNA"/>
</dbReference>
<protein>
    <recommendedName>
        <fullName evidence="4">Secreted protein</fullName>
    </recommendedName>
</protein>
<gene>
    <name evidence="2" type="ORF">B0H66DRAFT_542735</name>
</gene>
<keyword evidence="3" id="KW-1185">Reference proteome</keyword>
<sequence>MLAHIPLLLLPICRTVTENSLVQNIWSSAGAHRKAHIGIPYPELRGEKGSCVRAPDERSSLAKHGSKITTTTAATAAMSMTVHRISPCHTSLIKSDHVIVQPGCSACVRTVQAGCIAFRGYRHSIQTPP</sequence>
<evidence type="ECO:0000313" key="3">
    <source>
        <dbReference type="Proteomes" id="UP001283341"/>
    </source>
</evidence>
<accession>A0AAE0IS86</accession>
<organism evidence="2 3">
    <name type="scientific">Apodospora peruviana</name>
    <dbReference type="NCBI Taxonomy" id="516989"/>
    <lineage>
        <taxon>Eukaryota</taxon>
        <taxon>Fungi</taxon>
        <taxon>Dikarya</taxon>
        <taxon>Ascomycota</taxon>
        <taxon>Pezizomycotina</taxon>
        <taxon>Sordariomycetes</taxon>
        <taxon>Sordariomycetidae</taxon>
        <taxon>Sordariales</taxon>
        <taxon>Lasiosphaeriaceae</taxon>
        <taxon>Apodospora</taxon>
    </lineage>
</organism>